<feature type="domain" description="Penicillin-binding C-terminal" evidence="15">
    <location>
        <begin position="745"/>
        <end position="826"/>
    </location>
</feature>
<dbReference type="Proteomes" id="UP000634667">
    <property type="component" value="Unassembled WGS sequence"/>
</dbReference>
<comment type="catalytic activity">
    <reaction evidence="11">
        <text>[GlcNAc-(1-&gt;4)-Mur2Ac(oyl-L-Ala-gamma-D-Glu-L-Lys-D-Ala-D-Ala)](n)-di-trans,octa-cis-undecaprenyl diphosphate + beta-D-GlcNAc-(1-&gt;4)-Mur2Ac(oyl-L-Ala-gamma-D-Glu-L-Lys-D-Ala-D-Ala)-di-trans,octa-cis-undecaprenyl diphosphate = [GlcNAc-(1-&gt;4)-Mur2Ac(oyl-L-Ala-gamma-D-Glu-L-Lys-D-Ala-D-Ala)](n+1)-di-trans,octa-cis-undecaprenyl diphosphate + di-trans,octa-cis-undecaprenyl diphosphate + H(+)</text>
        <dbReference type="Rhea" id="RHEA:23708"/>
        <dbReference type="Rhea" id="RHEA-COMP:9602"/>
        <dbReference type="Rhea" id="RHEA-COMP:9603"/>
        <dbReference type="ChEBI" id="CHEBI:15378"/>
        <dbReference type="ChEBI" id="CHEBI:58405"/>
        <dbReference type="ChEBI" id="CHEBI:60033"/>
        <dbReference type="ChEBI" id="CHEBI:78435"/>
        <dbReference type="EC" id="2.4.99.28"/>
    </reaction>
</comment>
<keyword evidence="12" id="KW-0472">Membrane</keyword>
<evidence type="ECO:0000256" key="12">
    <source>
        <dbReference type="SAM" id="Phobius"/>
    </source>
</evidence>
<dbReference type="SUPFAM" id="SSF56601">
    <property type="entry name" value="beta-lactamase/transpeptidase-like"/>
    <property type="match status" value="1"/>
</dbReference>
<evidence type="ECO:0000313" key="16">
    <source>
        <dbReference type="EMBL" id="GGW59165.1"/>
    </source>
</evidence>
<dbReference type="InterPro" id="IPR050396">
    <property type="entry name" value="Glycosyltr_51/Transpeptidase"/>
</dbReference>
<name>A0ABQ2WMD1_9ALTE</name>
<feature type="domain" description="Glycosyl transferase family 51" evidence="14">
    <location>
        <begin position="81"/>
        <end position="235"/>
    </location>
</feature>
<evidence type="ECO:0000259" key="14">
    <source>
        <dbReference type="Pfam" id="PF00912"/>
    </source>
</evidence>
<feature type="domain" description="Penicillin-binding protein transpeptidase" evidence="13">
    <location>
        <begin position="362"/>
        <end position="510"/>
    </location>
</feature>
<keyword evidence="7" id="KW-0808">Transferase</keyword>
<dbReference type="InterPro" id="IPR036950">
    <property type="entry name" value="PBP_transglycosylase"/>
</dbReference>
<dbReference type="Gene3D" id="1.10.3810.10">
    <property type="entry name" value="Biosynthetic peptidoglycan transglycosylase-like"/>
    <property type="match status" value="1"/>
</dbReference>
<comment type="similarity">
    <text evidence="2">In the C-terminal section; belongs to the transpeptidase family.</text>
</comment>
<evidence type="ECO:0000256" key="10">
    <source>
        <dbReference type="ARBA" id="ARBA00044770"/>
    </source>
</evidence>
<keyword evidence="12" id="KW-1133">Transmembrane helix</keyword>
<comment type="similarity">
    <text evidence="3">In the N-terminal section; belongs to the glycosyltransferase 51 family.</text>
</comment>
<dbReference type="PANTHER" id="PTHR32282">
    <property type="entry name" value="BINDING PROTEIN TRANSPEPTIDASE, PUTATIVE-RELATED"/>
    <property type="match status" value="1"/>
</dbReference>
<dbReference type="InterPro" id="IPR001264">
    <property type="entry name" value="Glyco_trans_51"/>
</dbReference>
<proteinExistence type="inferred from homology"/>
<evidence type="ECO:0000256" key="8">
    <source>
        <dbReference type="ARBA" id="ARBA00022801"/>
    </source>
</evidence>
<comment type="pathway">
    <text evidence="1">Cell wall biogenesis; peptidoglycan biosynthesis.</text>
</comment>
<dbReference type="InterPro" id="IPR023346">
    <property type="entry name" value="Lysozyme-like_dom_sf"/>
</dbReference>
<evidence type="ECO:0000256" key="3">
    <source>
        <dbReference type="ARBA" id="ARBA00007739"/>
    </source>
</evidence>
<evidence type="ECO:0000256" key="6">
    <source>
        <dbReference type="ARBA" id="ARBA00022676"/>
    </source>
</evidence>
<dbReference type="Pfam" id="PF00912">
    <property type="entry name" value="Transgly"/>
    <property type="match status" value="1"/>
</dbReference>
<keyword evidence="17" id="KW-1185">Reference proteome</keyword>
<protein>
    <recommendedName>
        <fullName evidence="10">peptidoglycan glycosyltransferase</fullName>
        <ecNumber evidence="10">2.4.99.28</ecNumber>
    </recommendedName>
</protein>
<evidence type="ECO:0000256" key="11">
    <source>
        <dbReference type="ARBA" id="ARBA00049902"/>
    </source>
</evidence>
<evidence type="ECO:0000256" key="9">
    <source>
        <dbReference type="ARBA" id="ARBA00023268"/>
    </source>
</evidence>
<organism evidence="16 17">
    <name type="scientific">Alishewanella tabrizica</name>
    <dbReference type="NCBI Taxonomy" id="671278"/>
    <lineage>
        <taxon>Bacteria</taxon>
        <taxon>Pseudomonadati</taxon>
        <taxon>Pseudomonadota</taxon>
        <taxon>Gammaproteobacteria</taxon>
        <taxon>Alteromonadales</taxon>
        <taxon>Alteromonadaceae</taxon>
        <taxon>Alishewanella</taxon>
    </lineage>
</organism>
<evidence type="ECO:0000256" key="7">
    <source>
        <dbReference type="ARBA" id="ARBA00022679"/>
    </source>
</evidence>
<dbReference type="InterPro" id="IPR012338">
    <property type="entry name" value="Beta-lactam/transpept-like"/>
</dbReference>
<dbReference type="InterPro" id="IPR009647">
    <property type="entry name" value="PBP_C"/>
</dbReference>
<dbReference type="PANTHER" id="PTHR32282:SF15">
    <property type="entry name" value="PENICILLIN-BINDING PROTEIN 1C"/>
    <property type="match status" value="1"/>
</dbReference>
<dbReference type="InterPro" id="IPR001460">
    <property type="entry name" value="PCN-bd_Tpept"/>
</dbReference>
<dbReference type="RefSeq" id="WP_189481931.1">
    <property type="nucleotide sequence ID" value="NZ_BMYR01000005.1"/>
</dbReference>
<evidence type="ECO:0000256" key="2">
    <source>
        <dbReference type="ARBA" id="ARBA00007090"/>
    </source>
</evidence>
<gene>
    <name evidence="16" type="ORF">GCM10008111_14070</name>
</gene>
<dbReference type="Pfam" id="PF06832">
    <property type="entry name" value="BiPBP_C"/>
    <property type="match status" value="1"/>
</dbReference>
<keyword evidence="6" id="KW-0328">Glycosyltransferase</keyword>
<keyword evidence="12" id="KW-0812">Transmembrane</keyword>
<evidence type="ECO:0000313" key="17">
    <source>
        <dbReference type="Proteomes" id="UP000634667"/>
    </source>
</evidence>
<accession>A0ABQ2WMD1</accession>
<comment type="caution">
    <text evidence="16">The sequence shown here is derived from an EMBL/GenBank/DDBJ whole genome shotgun (WGS) entry which is preliminary data.</text>
</comment>
<dbReference type="EC" id="2.4.99.28" evidence="10"/>
<reference evidence="17" key="1">
    <citation type="journal article" date="2019" name="Int. J. Syst. Evol. Microbiol.">
        <title>The Global Catalogue of Microorganisms (GCM) 10K type strain sequencing project: providing services to taxonomists for standard genome sequencing and annotation.</title>
        <authorList>
            <consortium name="The Broad Institute Genomics Platform"/>
            <consortium name="The Broad Institute Genome Sequencing Center for Infectious Disease"/>
            <person name="Wu L."/>
            <person name="Ma J."/>
        </authorList>
    </citation>
    <scope>NUCLEOTIDE SEQUENCE [LARGE SCALE GENOMIC DNA]</scope>
    <source>
        <strain evidence="17">KCTC 23723</strain>
    </source>
</reference>
<evidence type="ECO:0000256" key="4">
    <source>
        <dbReference type="ARBA" id="ARBA00022645"/>
    </source>
</evidence>
<keyword evidence="8" id="KW-0378">Hydrolase</keyword>
<dbReference type="Gene3D" id="3.40.710.10">
    <property type="entry name" value="DD-peptidase/beta-lactamase superfamily"/>
    <property type="match status" value="1"/>
</dbReference>
<dbReference type="NCBIfam" id="TIGR02073">
    <property type="entry name" value="PBP_1c"/>
    <property type="match status" value="1"/>
</dbReference>
<keyword evidence="5" id="KW-0645">Protease</keyword>
<evidence type="ECO:0000259" key="15">
    <source>
        <dbReference type="Pfam" id="PF06832"/>
    </source>
</evidence>
<feature type="transmembrane region" description="Helical" evidence="12">
    <location>
        <begin position="28"/>
        <end position="50"/>
    </location>
</feature>
<evidence type="ECO:0000256" key="5">
    <source>
        <dbReference type="ARBA" id="ARBA00022670"/>
    </source>
</evidence>
<dbReference type="Pfam" id="PF00905">
    <property type="entry name" value="Transpeptidase"/>
    <property type="match status" value="1"/>
</dbReference>
<evidence type="ECO:0000259" key="13">
    <source>
        <dbReference type="Pfam" id="PF00905"/>
    </source>
</evidence>
<keyword evidence="9" id="KW-0511">Multifunctional enzyme</keyword>
<evidence type="ECO:0000256" key="1">
    <source>
        <dbReference type="ARBA" id="ARBA00004752"/>
    </source>
</evidence>
<dbReference type="InterPro" id="IPR011815">
    <property type="entry name" value="PBP_1c"/>
</dbReference>
<sequence length="831" mass="91811">MLKGVTLKGLSLKGISLKGISRRRTLRGLLLALLILFLIIILGAVALPWVTPKPDLYRDYMGSQAVFAQGGELLALRPAADERYRLRLSLSDMAPAVQQATLLYEDRRFYQHIGFDPAAFGRAFWQGVIKGGRRQGASTLSMQLARMHYRLNTQHLVGKIQQIMLALYLERHLSKAEILEGYLNYAPYGANIESVGAASLIYFGKAAAELSTAEALALAVIPQNPLQRNPERSSGQQQLQLARLRLLQAWQAMYPTTRNELKRLALPLTFQGRRDLPFVAPHFVQALARQQPSGPIYSSLDWHLQQQVSQQLQAYLKQQQRLGINNASVLIVHRPSMQIKTYLGSADFFNGTIAGQVDGTAAPRSPGSALKPFVFALALQQGVIHPKTLLKDLPQRFGLFSPENFDRRFRGPISATEALVQSRNVPAVTLQAQLQHPDFYQWLNANNVPLPQAADFYGLALALGGMEISMQQLVTLYAMLGNQGVYQPLQWLANRADAVPTNTLPVDRLQIKTTATKRNVTPESAGKGNPQADGLSAVAFQGLLPEAAFLTLQMLATQPALQHERFAALTTTPQVAWKTGTSYAYRDAWTLGLYGDYVLAVWLGNFDGSSNPNLIGRNAAAPLFFSLLPLLGEQQHANQRLFTKSEQLNLKQVALCRQSYQLPNQFCPETELGWVIPGISPVAVSDVHRPVPILTENGLRACVHQPPKTALDVFEFWPSDIAALYQQAGIRLRQPPAFAEECEVRSQTQAQPPQIVSPQPHLTYLPITGQPLALQARFDGAAKQGYWFADQRFLGAVSPGETLFWPALRGSYQLSVQDDLGGVSKITLNVQ</sequence>
<dbReference type="EMBL" id="BMYR01000005">
    <property type="protein sequence ID" value="GGW59165.1"/>
    <property type="molecule type" value="Genomic_DNA"/>
</dbReference>
<keyword evidence="4" id="KW-0121">Carboxypeptidase</keyword>
<dbReference type="SUPFAM" id="SSF53955">
    <property type="entry name" value="Lysozyme-like"/>
    <property type="match status" value="1"/>
</dbReference>